<name>A0A1E3W9B8_9HYPH</name>
<evidence type="ECO:0000256" key="5">
    <source>
        <dbReference type="ARBA" id="ARBA00022989"/>
    </source>
</evidence>
<dbReference type="PANTHER" id="PTHR22926">
    <property type="entry name" value="PHOSPHO-N-ACETYLMURAMOYL-PENTAPEPTIDE-TRANSFERASE"/>
    <property type="match status" value="1"/>
</dbReference>
<reference evidence="9 10" key="1">
    <citation type="journal article" date="2016" name="Environ. Microbiol.">
        <title>New Methyloceanibacter diversity from North Sea sediments includes methanotroph containing solely the soluble methane monooxygenase.</title>
        <authorList>
            <person name="Vekeman B."/>
            <person name="Kerckhof F.M."/>
            <person name="Cremers G."/>
            <person name="de Vos P."/>
            <person name="Vandamme P."/>
            <person name="Boon N."/>
            <person name="Op den Camp H.J."/>
            <person name="Heylen K."/>
        </authorList>
    </citation>
    <scope>NUCLEOTIDE SEQUENCE [LARGE SCALE GENOMIC DNA]</scope>
    <source>
        <strain evidence="9 10">R-67177</strain>
    </source>
</reference>
<comment type="cofactor">
    <cofactor evidence="7">
        <name>Mg(2+)</name>
        <dbReference type="ChEBI" id="CHEBI:18420"/>
    </cofactor>
</comment>
<organism evidence="9 10">
    <name type="scientific">Methyloceanibacter marginalis</name>
    <dbReference type="NCBI Taxonomy" id="1774971"/>
    <lineage>
        <taxon>Bacteria</taxon>
        <taxon>Pseudomonadati</taxon>
        <taxon>Pseudomonadota</taxon>
        <taxon>Alphaproteobacteria</taxon>
        <taxon>Hyphomicrobiales</taxon>
        <taxon>Hyphomicrobiaceae</taxon>
        <taxon>Methyloceanibacter</taxon>
    </lineage>
</organism>
<keyword evidence="3" id="KW-0808">Transferase</keyword>
<dbReference type="GO" id="GO:0046872">
    <property type="term" value="F:metal ion binding"/>
    <property type="evidence" value="ECO:0007669"/>
    <property type="project" value="UniProtKB-KW"/>
</dbReference>
<feature type="transmembrane region" description="Helical" evidence="8">
    <location>
        <begin position="7"/>
        <end position="32"/>
    </location>
</feature>
<evidence type="ECO:0000256" key="4">
    <source>
        <dbReference type="ARBA" id="ARBA00022692"/>
    </source>
</evidence>
<evidence type="ECO:0000256" key="3">
    <source>
        <dbReference type="ARBA" id="ARBA00022679"/>
    </source>
</evidence>
<sequence>MFEADFASCVAVVTASAVLSAGLIFLLKPLLARHLLAHPNERSSHATATPEGAGYGVMGALLAVCTALLLFATLPPPSLIPVLAGAAVLTVVGGLDDAHALAVSWRLLAQALVALGVVLLMPQDFRLLPDLLPLGLERALLVIGVVGFVNAINFLDGLDWMTVAQVVPMTLGAAILCGLGVLPVSIGVLALTLLGAMLGFAAFNKHPARIFLGDAGSLPIGLVLAYMLIYVAEAHIVSAILLALYTLADAALTFFRRLRNGERVFSAHRSHFYQRAVTQGLRVPQVTARVFWLGLWLMTLAIAAALARTLAADISALLMGLAGVWFVLFNFAKGR</sequence>
<evidence type="ECO:0000256" key="8">
    <source>
        <dbReference type="SAM" id="Phobius"/>
    </source>
</evidence>
<feature type="binding site" evidence="7">
    <location>
        <position position="153"/>
    </location>
    <ligand>
        <name>Mg(2+)</name>
        <dbReference type="ChEBI" id="CHEBI:18420"/>
    </ligand>
</feature>
<dbReference type="InterPro" id="IPR000715">
    <property type="entry name" value="Glycosyl_transferase_4"/>
</dbReference>
<comment type="caution">
    <text evidence="9">The sequence shown here is derived from an EMBL/GenBank/DDBJ whole genome shotgun (WGS) entry which is preliminary data.</text>
</comment>
<feature type="transmembrane region" description="Helical" evidence="8">
    <location>
        <begin position="52"/>
        <end position="71"/>
    </location>
</feature>
<dbReference type="GO" id="GO:0005886">
    <property type="term" value="C:plasma membrane"/>
    <property type="evidence" value="ECO:0007669"/>
    <property type="project" value="UniProtKB-SubCell"/>
</dbReference>
<comment type="subcellular location">
    <subcellularLocation>
        <location evidence="1">Cell membrane</location>
        <topology evidence="1">Multi-pass membrane protein</topology>
    </subcellularLocation>
</comment>
<evidence type="ECO:0000256" key="1">
    <source>
        <dbReference type="ARBA" id="ARBA00004651"/>
    </source>
</evidence>
<feature type="transmembrane region" description="Helical" evidence="8">
    <location>
        <begin position="210"/>
        <end position="230"/>
    </location>
</feature>
<feature type="transmembrane region" description="Helical" evidence="8">
    <location>
        <begin position="78"/>
        <end position="95"/>
    </location>
</feature>
<dbReference type="Pfam" id="PF00953">
    <property type="entry name" value="Glycos_transf_4"/>
    <property type="match status" value="1"/>
</dbReference>
<feature type="transmembrane region" description="Helical" evidence="8">
    <location>
        <begin position="290"/>
        <end position="308"/>
    </location>
</feature>
<evidence type="ECO:0000256" key="2">
    <source>
        <dbReference type="ARBA" id="ARBA00022475"/>
    </source>
</evidence>
<feature type="transmembrane region" description="Helical" evidence="8">
    <location>
        <begin position="101"/>
        <end position="120"/>
    </location>
</feature>
<keyword evidence="4 8" id="KW-0812">Transmembrane</keyword>
<evidence type="ECO:0008006" key="11">
    <source>
        <dbReference type="Google" id="ProtNLM"/>
    </source>
</evidence>
<feature type="transmembrane region" description="Helical" evidence="8">
    <location>
        <begin position="236"/>
        <end position="255"/>
    </location>
</feature>
<dbReference type="OrthoDB" id="9783652at2"/>
<keyword evidence="10" id="KW-1185">Reference proteome</keyword>
<dbReference type="Proteomes" id="UP000095042">
    <property type="component" value="Unassembled WGS sequence"/>
</dbReference>
<feature type="binding site" evidence="7">
    <location>
        <position position="214"/>
    </location>
    <ligand>
        <name>Mg(2+)</name>
        <dbReference type="ChEBI" id="CHEBI:18420"/>
    </ligand>
</feature>
<evidence type="ECO:0000256" key="7">
    <source>
        <dbReference type="PIRSR" id="PIRSR600715-1"/>
    </source>
</evidence>
<feature type="transmembrane region" description="Helical" evidence="8">
    <location>
        <begin position="132"/>
        <end position="152"/>
    </location>
</feature>
<dbReference type="GO" id="GO:0016780">
    <property type="term" value="F:phosphotransferase activity, for other substituted phosphate groups"/>
    <property type="evidence" value="ECO:0007669"/>
    <property type="project" value="InterPro"/>
</dbReference>
<dbReference type="GO" id="GO:0071555">
    <property type="term" value="P:cell wall organization"/>
    <property type="evidence" value="ECO:0007669"/>
    <property type="project" value="TreeGrafter"/>
</dbReference>
<evidence type="ECO:0000313" key="10">
    <source>
        <dbReference type="Proteomes" id="UP000095042"/>
    </source>
</evidence>
<dbReference type="GO" id="GO:0044038">
    <property type="term" value="P:cell wall macromolecule biosynthetic process"/>
    <property type="evidence" value="ECO:0007669"/>
    <property type="project" value="TreeGrafter"/>
</dbReference>
<gene>
    <name evidence="9" type="ORF">AUC71_00095</name>
</gene>
<dbReference type="AlphaFoldDB" id="A0A1E3W9B8"/>
<keyword evidence="5 8" id="KW-1133">Transmembrane helix</keyword>
<keyword evidence="6 8" id="KW-0472">Membrane</keyword>
<keyword evidence="7" id="KW-0460">Magnesium</keyword>
<dbReference type="GO" id="GO:0009103">
    <property type="term" value="P:lipopolysaccharide biosynthetic process"/>
    <property type="evidence" value="ECO:0007669"/>
    <property type="project" value="TreeGrafter"/>
</dbReference>
<accession>A0A1E3W9B8</accession>
<dbReference type="PANTHER" id="PTHR22926:SF3">
    <property type="entry name" value="UNDECAPRENYL-PHOSPHATE ALPHA-N-ACETYLGLUCOSAMINYL 1-PHOSPHATE TRANSFERASE"/>
    <property type="match status" value="1"/>
</dbReference>
<keyword evidence="2" id="KW-1003">Cell membrane</keyword>
<feature type="transmembrane region" description="Helical" evidence="8">
    <location>
        <begin position="172"/>
        <end position="203"/>
    </location>
</feature>
<evidence type="ECO:0000313" key="9">
    <source>
        <dbReference type="EMBL" id="ODS02366.1"/>
    </source>
</evidence>
<protein>
    <recommendedName>
        <fullName evidence="11">Glycosyl transferase</fullName>
    </recommendedName>
</protein>
<evidence type="ECO:0000256" key="6">
    <source>
        <dbReference type="ARBA" id="ARBA00023136"/>
    </source>
</evidence>
<dbReference type="EMBL" id="LPWD01000334">
    <property type="protein sequence ID" value="ODS02366.1"/>
    <property type="molecule type" value="Genomic_DNA"/>
</dbReference>
<keyword evidence="7" id="KW-0479">Metal-binding</keyword>
<feature type="transmembrane region" description="Helical" evidence="8">
    <location>
        <begin position="314"/>
        <end position="332"/>
    </location>
</feature>
<proteinExistence type="predicted"/>